<protein>
    <recommendedName>
        <fullName evidence="4">Adhesin domain-containing protein</fullName>
    </recommendedName>
</protein>
<evidence type="ECO:0000313" key="2">
    <source>
        <dbReference type="EMBL" id="GKT13798.1"/>
    </source>
</evidence>
<keyword evidence="1" id="KW-0472">Membrane</keyword>
<keyword evidence="1" id="KW-1133">Transmembrane helix</keyword>
<keyword evidence="3" id="KW-1185">Reference proteome</keyword>
<proteinExistence type="predicted"/>
<sequence>MKKNYSDMDAISSGESQCLLFGDYEALNGKEYSDEHPSSISDDIHHTAYQHLKKEKLERWLFAFIIFAIVVGLISLSTVVTYFICSNPHFKEHIEYNYEMYNDDGTSAFSDVIISLPKGQIDISSNSENISYEVKPQVSMHYYRSDETKKTVSVVIEYSALKKSTFDRIAPIVEPIYNQDGFTTGVMIVDQESYSAMTKPVSRCDLICTGYLSDNSDECQCDSMIDSYGDPTPPPLPPTPDYNIKGVCIQLNVSIIFPAELELSLFTSIYEGDIVITGVDSYFTSLTTQLTNGNIELVNISASKCDLALGTGSAYINGFIVDEGIESSVQNGSLTLQRVGGSIIVEANSGTITAMLGEDLYSGTFDLECLDSSRCQVNLVDWSTTDEVYIFENTEERVRGRVGNSGHMVCRMRNSTQGSLNLNLYDDM</sequence>
<dbReference type="Proteomes" id="UP001057375">
    <property type="component" value="Unassembled WGS sequence"/>
</dbReference>
<evidence type="ECO:0000256" key="1">
    <source>
        <dbReference type="SAM" id="Phobius"/>
    </source>
</evidence>
<keyword evidence="1" id="KW-0812">Transmembrane</keyword>
<evidence type="ECO:0008006" key="4">
    <source>
        <dbReference type="Google" id="ProtNLM"/>
    </source>
</evidence>
<evidence type="ECO:0000313" key="3">
    <source>
        <dbReference type="Proteomes" id="UP001057375"/>
    </source>
</evidence>
<reference evidence="2" key="1">
    <citation type="submission" date="2022-03" db="EMBL/GenBank/DDBJ databases">
        <title>Draft genome sequence of Aduncisulcus paluster, a free-living microaerophilic Fornicata.</title>
        <authorList>
            <person name="Yuyama I."/>
            <person name="Kume K."/>
            <person name="Tamura T."/>
            <person name="Inagaki Y."/>
            <person name="Hashimoto T."/>
        </authorList>
    </citation>
    <scope>NUCLEOTIDE SEQUENCE</scope>
    <source>
        <strain evidence="2">NY0171</strain>
    </source>
</reference>
<gene>
    <name evidence="2" type="ORF">ADUPG1_010338</name>
</gene>
<feature type="transmembrane region" description="Helical" evidence="1">
    <location>
        <begin position="60"/>
        <end position="84"/>
    </location>
</feature>
<name>A0ABQ5JRQ2_9EUKA</name>
<comment type="caution">
    <text evidence="2">The sequence shown here is derived from an EMBL/GenBank/DDBJ whole genome shotgun (WGS) entry which is preliminary data.</text>
</comment>
<accession>A0ABQ5JRQ2</accession>
<organism evidence="2 3">
    <name type="scientific">Aduncisulcus paluster</name>
    <dbReference type="NCBI Taxonomy" id="2918883"/>
    <lineage>
        <taxon>Eukaryota</taxon>
        <taxon>Metamonada</taxon>
        <taxon>Carpediemonas-like organisms</taxon>
        <taxon>Aduncisulcus</taxon>
    </lineage>
</organism>
<dbReference type="EMBL" id="BQXS01011541">
    <property type="protein sequence ID" value="GKT13798.1"/>
    <property type="molecule type" value="Genomic_DNA"/>
</dbReference>